<dbReference type="InterPro" id="IPR013320">
    <property type="entry name" value="ConA-like_dom_sf"/>
</dbReference>
<dbReference type="PANTHER" id="PTHR32401:SF16">
    <property type="entry name" value="CONCANAVALIN A-LIKE LECTIN FAMILY PROTEIN"/>
    <property type="match status" value="1"/>
</dbReference>
<keyword evidence="3" id="KW-0812">Transmembrane</keyword>
<feature type="domain" description="Legume lectin" evidence="5">
    <location>
        <begin position="29"/>
        <end position="269"/>
    </location>
</feature>
<dbReference type="PANTHER" id="PTHR32401">
    <property type="entry name" value="CONCANAVALIN A-LIKE LECTIN FAMILY PROTEIN"/>
    <property type="match status" value="1"/>
</dbReference>
<evidence type="ECO:0000259" key="5">
    <source>
        <dbReference type="Pfam" id="PF00139"/>
    </source>
</evidence>
<evidence type="ECO:0000313" key="6">
    <source>
        <dbReference type="EMBL" id="KAB5552130.1"/>
    </source>
</evidence>
<reference evidence="7" key="1">
    <citation type="journal article" date="2019" name="Gigascience">
        <title>De novo genome assembly of the endangered Acer yangbiense, a plant species with extremely small populations endemic to Yunnan Province, China.</title>
        <authorList>
            <person name="Yang J."/>
            <person name="Wariss H.M."/>
            <person name="Tao L."/>
            <person name="Zhang R."/>
            <person name="Yun Q."/>
            <person name="Hollingsworth P."/>
            <person name="Dao Z."/>
            <person name="Luo G."/>
            <person name="Guo H."/>
            <person name="Ma Y."/>
            <person name="Sun W."/>
        </authorList>
    </citation>
    <scope>NUCLEOTIDE SEQUENCE [LARGE SCALE GENOMIC DNA]</scope>
    <source>
        <strain evidence="7">cv. br00</strain>
    </source>
</reference>
<keyword evidence="4" id="KW-0732">Signal</keyword>
<sequence>MAKLCISTCLTMLAFVIFHLKMLNAVSSYSFSFESFDKNPNFESNFALYGDAKVVGNDSSLQLTHSVSPSAGRVMYKQPIKLVEGNPGNLASFSTYFSFLMSPDSGDGLAFVMVPGGFNASVFDSNPFGLYLGPEKSSPKFVAVEFDTMRDARYGDLNDNHVGIDVGGFVSVKVRNVSSNNIVLNSGKRLHSWIDYEAGSKRLEVRLSHSGDIKPIDPLLSHPIELLKMWSDEKVFIGLSSSNRNSSQTCSLHSWNFNLRRVLHWMHSQPLDPQAFAKHEKPMVVQKKSDCILKVLAAMIFGTAFGALGAFMVLYLWTIFGSRRPVVPEECSVHPADFEYNKVKDPSLYLFILACDQNLIQPWNLLKVICESLQNSFPSLIAARIQLLFFPSEV</sequence>
<dbReference type="SUPFAM" id="SSF49899">
    <property type="entry name" value="Concanavalin A-like lectins/glucanases"/>
    <property type="match status" value="1"/>
</dbReference>
<comment type="caution">
    <text evidence="6">The sequence shown here is derived from an EMBL/GenBank/DDBJ whole genome shotgun (WGS) entry which is preliminary data.</text>
</comment>
<dbReference type="Proteomes" id="UP000326939">
    <property type="component" value="Chromosome 6"/>
</dbReference>
<dbReference type="Gene3D" id="2.60.120.200">
    <property type="match status" value="1"/>
</dbReference>
<organism evidence="6 7">
    <name type="scientific">Salix brachista</name>
    <dbReference type="NCBI Taxonomy" id="2182728"/>
    <lineage>
        <taxon>Eukaryota</taxon>
        <taxon>Viridiplantae</taxon>
        <taxon>Streptophyta</taxon>
        <taxon>Embryophyta</taxon>
        <taxon>Tracheophyta</taxon>
        <taxon>Spermatophyta</taxon>
        <taxon>Magnoliopsida</taxon>
        <taxon>eudicotyledons</taxon>
        <taxon>Gunneridae</taxon>
        <taxon>Pentapetalae</taxon>
        <taxon>rosids</taxon>
        <taxon>fabids</taxon>
        <taxon>Malpighiales</taxon>
        <taxon>Salicaceae</taxon>
        <taxon>Saliceae</taxon>
        <taxon>Salix</taxon>
    </lineage>
</organism>
<protein>
    <recommendedName>
        <fullName evidence="5">Legume lectin domain-containing protein</fullName>
    </recommendedName>
</protein>
<dbReference type="InterPro" id="IPR001220">
    <property type="entry name" value="Legume_lectin_dom"/>
</dbReference>
<keyword evidence="3" id="KW-0472">Membrane</keyword>
<dbReference type="InterPro" id="IPR019825">
    <property type="entry name" value="Lectin_legB_Mn/Ca_BS"/>
</dbReference>
<evidence type="ECO:0000256" key="4">
    <source>
        <dbReference type="SAM" id="SignalP"/>
    </source>
</evidence>
<comment type="similarity">
    <text evidence="1">Belongs to the leguminous lectin family.</text>
</comment>
<gene>
    <name evidence="6" type="ORF">DKX38_009441</name>
</gene>
<dbReference type="GO" id="GO:0030246">
    <property type="term" value="F:carbohydrate binding"/>
    <property type="evidence" value="ECO:0007669"/>
    <property type="project" value="UniProtKB-KW"/>
</dbReference>
<evidence type="ECO:0000256" key="2">
    <source>
        <dbReference type="ARBA" id="ARBA00022734"/>
    </source>
</evidence>
<dbReference type="AlphaFoldDB" id="A0A5N5MAI4"/>
<dbReference type="EMBL" id="VDCV01000006">
    <property type="protein sequence ID" value="KAB5552130.1"/>
    <property type="molecule type" value="Genomic_DNA"/>
</dbReference>
<evidence type="ECO:0000256" key="1">
    <source>
        <dbReference type="ARBA" id="ARBA00007606"/>
    </source>
</evidence>
<dbReference type="Pfam" id="PF00139">
    <property type="entry name" value="Lectin_legB"/>
    <property type="match status" value="1"/>
</dbReference>
<name>A0A5N5MAI4_9ROSI</name>
<feature type="transmembrane region" description="Helical" evidence="3">
    <location>
        <begin position="295"/>
        <end position="317"/>
    </location>
</feature>
<keyword evidence="2" id="KW-0430">Lectin</keyword>
<keyword evidence="7" id="KW-1185">Reference proteome</keyword>
<evidence type="ECO:0000256" key="3">
    <source>
        <dbReference type="SAM" id="Phobius"/>
    </source>
</evidence>
<feature type="chain" id="PRO_5024305885" description="Legume lectin domain-containing protein" evidence="4">
    <location>
        <begin position="29"/>
        <end position="394"/>
    </location>
</feature>
<feature type="signal peptide" evidence="4">
    <location>
        <begin position="1"/>
        <end position="28"/>
    </location>
</feature>
<dbReference type="PROSITE" id="PS00307">
    <property type="entry name" value="LECTIN_LEGUME_BETA"/>
    <property type="match status" value="1"/>
</dbReference>
<keyword evidence="3" id="KW-1133">Transmembrane helix</keyword>
<dbReference type="CDD" id="cd06899">
    <property type="entry name" value="lectin_legume_LecRK_Arcelin_ConA"/>
    <property type="match status" value="1"/>
</dbReference>
<proteinExistence type="inferred from homology"/>
<evidence type="ECO:0000313" key="7">
    <source>
        <dbReference type="Proteomes" id="UP000326939"/>
    </source>
</evidence>
<accession>A0A5N5MAI4</accession>
<dbReference type="InterPro" id="IPR050258">
    <property type="entry name" value="Leguminous_Lectin"/>
</dbReference>